<dbReference type="GO" id="GO:0030600">
    <property type="term" value="F:feruloyl esterase activity"/>
    <property type="evidence" value="ECO:0007669"/>
    <property type="project" value="InterPro"/>
</dbReference>
<evidence type="ECO:0000256" key="7">
    <source>
        <dbReference type="ARBA" id="ARBA00023326"/>
    </source>
</evidence>
<dbReference type="GO" id="GO:0045493">
    <property type="term" value="P:xylan catabolic process"/>
    <property type="evidence" value="ECO:0007669"/>
    <property type="project" value="UniProtKB-KW"/>
</dbReference>
<evidence type="ECO:0000256" key="1">
    <source>
        <dbReference type="ARBA" id="ARBA00004613"/>
    </source>
</evidence>
<dbReference type="PROSITE" id="PS51257">
    <property type="entry name" value="PROKAR_LIPOPROTEIN"/>
    <property type="match status" value="1"/>
</dbReference>
<dbReference type="Proteomes" id="UP000316801">
    <property type="component" value="Unassembled WGS sequence"/>
</dbReference>
<feature type="signal peptide" evidence="8">
    <location>
        <begin position="1"/>
        <end position="28"/>
    </location>
</feature>
<evidence type="ECO:0000256" key="4">
    <source>
        <dbReference type="ARBA" id="ARBA00022729"/>
    </source>
</evidence>
<keyword evidence="2" id="KW-0964">Secreted</keyword>
<dbReference type="GO" id="GO:0005576">
    <property type="term" value="C:extracellular region"/>
    <property type="evidence" value="ECO:0007669"/>
    <property type="project" value="UniProtKB-SubCell"/>
</dbReference>
<evidence type="ECO:0000256" key="6">
    <source>
        <dbReference type="ARBA" id="ARBA00023277"/>
    </source>
</evidence>
<evidence type="ECO:0000256" key="5">
    <source>
        <dbReference type="ARBA" id="ARBA00022801"/>
    </source>
</evidence>
<organism evidence="9 10">
    <name type="scientific">Rhizobium straminoryzae</name>
    <dbReference type="NCBI Taxonomy" id="1387186"/>
    <lineage>
        <taxon>Bacteria</taxon>
        <taxon>Pseudomonadati</taxon>
        <taxon>Pseudomonadota</taxon>
        <taxon>Alphaproteobacteria</taxon>
        <taxon>Hyphomicrobiales</taxon>
        <taxon>Rhizobiaceae</taxon>
        <taxon>Rhizobium/Agrobacterium group</taxon>
        <taxon>Rhizobium</taxon>
    </lineage>
</organism>
<evidence type="ECO:0000256" key="2">
    <source>
        <dbReference type="ARBA" id="ARBA00022525"/>
    </source>
</evidence>
<dbReference type="AlphaFoldDB" id="A0A549T5E4"/>
<evidence type="ECO:0000313" key="9">
    <source>
        <dbReference type="EMBL" id="TRL37050.1"/>
    </source>
</evidence>
<reference evidence="9 10" key="1">
    <citation type="submission" date="2019-07" db="EMBL/GenBank/DDBJ databases">
        <title>Ln-dependent methylotrophs.</title>
        <authorList>
            <person name="Tani A."/>
        </authorList>
    </citation>
    <scope>NUCLEOTIDE SEQUENCE [LARGE SCALE GENOMIC DNA]</scope>
    <source>
        <strain evidence="9 10">SM12</strain>
    </source>
</reference>
<dbReference type="PANTHER" id="PTHR38050">
    <property type="match status" value="1"/>
</dbReference>
<accession>A0A549T5E4</accession>
<dbReference type="EMBL" id="VJMG01000047">
    <property type="protein sequence ID" value="TRL37050.1"/>
    <property type="molecule type" value="Genomic_DNA"/>
</dbReference>
<evidence type="ECO:0000256" key="8">
    <source>
        <dbReference type="SAM" id="SignalP"/>
    </source>
</evidence>
<keyword evidence="4 8" id="KW-0732">Signal</keyword>
<dbReference type="Gene3D" id="3.40.50.1820">
    <property type="entry name" value="alpha/beta hydrolase"/>
    <property type="match status" value="1"/>
</dbReference>
<keyword evidence="6" id="KW-0119">Carbohydrate metabolism</keyword>
<dbReference type="InterPro" id="IPR043595">
    <property type="entry name" value="FaeB/C/D"/>
</dbReference>
<protein>
    <submittedName>
        <fullName evidence="9">Polyhydroxybutyrate depolymerase</fullName>
    </submittedName>
</protein>
<keyword evidence="5" id="KW-0378">Hydrolase</keyword>
<keyword evidence="7" id="KW-0624">Polysaccharide degradation</keyword>
<evidence type="ECO:0000313" key="10">
    <source>
        <dbReference type="Proteomes" id="UP000316801"/>
    </source>
</evidence>
<feature type="chain" id="PRO_5021758716" evidence="8">
    <location>
        <begin position="29"/>
        <end position="322"/>
    </location>
</feature>
<comment type="caution">
    <text evidence="9">The sequence shown here is derived from an EMBL/GenBank/DDBJ whole genome shotgun (WGS) entry which is preliminary data.</text>
</comment>
<gene>
    <name evidence="9" type="ORF">FNA46_16500</name>
</gene>
<sequence>MHHTMRKMAASGLVAMTSLLGIAGTASAAGCSTPQDPGRAMMEIRSGDKVRQIAYFIPSGYDGSRKVPVVFDFHGSTSSANEQLDRSEWERVAEAKGFIAVAPQGLMPGQKPDTFSWNAPGVTAPGGPDDMAFIHDAIRAVEDTFCVDDTKIFGTGYSGGGRVLSQYICNGTTDFAAAGFVVGLRAGYPKETAGTWAPDSETCKPARPLSLIAFAGRQDKINPFDGGGLPYWQYGAQAALQRWTELDGCKGEPTVTENGTVRTVRYENCAGKARIVSTVISDGGHTWPSSTALLRYQKQLGKISYAVNATDAIWRFFETAAP</sequence>
<proteinExistence type="predicted"/>
<dbReference type="RefSeq" id="WP_143126299.1">
    <property type="nucleotide sequence ID" value="NZ_VJMG01000047.1"/>
</dbReference>
<dbReference type="SUPFAM" id="SSF53474">
    <property type="entry name" value="alpha/beta-Hydrolases"/>
    <property type="match status" value="1"/>
</dbReference>
<comment type="subcellular location">
    <subcellularLocation>
        <location evidence="1">Secreted</location>
    </subcellularLocation>
</comment>
<keyword evidence="10" id="KW-1185">Reference proteome</keyword>
<dbReference type="PANTHER" id="PTHR38050:SF2">
    <property type="entry name" value="FERULOYL ESTERASE C-RELATED"/>
    <property type="match status" value="1"/>
</dbReference>
<evidence type="ECO:0000256" key="3">
    <source>
        <dbReference type="ARBA" id="ARBA00022651"/>
    </source>
</evidence>
<name>A0A549T5E4_9HYPH</name>
<keyword evidence="3" id="KW-0858">Xylan degradation</keyword>
<dbReference type="InterPro" id="IPR029058">
    <property type="entry name" value="AB_hydrolase_fold"/>
</dbReference>